<proteinExistence type="predicted"/>
<dbReference type="Proteomes" id="UP000678281">
    <property type="component" value="Unassembled WGS sequence"/>
</dbReference>
<name>A0A942IF71_9HYPH</name>
<accession>A0A942IF71</accession>
<dbReference type="Pfam" id="PF21790">
    <property type="entry name" value="OGG"/>
    <property type="match status" value="1"/>
</dbReference>
<sequence>MDNRNRLSADHDWLSFADNIRRGAISRAEAFHQFQDLRRDKRLKGMGPAFFTKLIYFLSPRGGAAPPAHILDQWTGSSVNLLSGSDVVRMDIVTTCLWKQDGSRTIDTAHNVSDHNTALHYEAFCIKMDALVSIFSRSVDEIDCALMSEGSDISWREYLKTSRVHLA</sequence>
<evidence type="ECO:0000313" key="1">
    <source>
        <dbReference type="EMBL" id="MBS3850210.1"/>
    </source>
</evidence>
<comment type="caution">
    <text evidence="1">The sequence shown here is derived from an EMBL/GenBank/DDBJ whole genome shotgun (WGS) entry which is preliminary data.</text>
</comment>
<protein>
    <submittedName>
        <fullName evidence="1">Uncharacterized protein</fullName>
    </submittedName>
</protein>
<evidence type="ECO:0000313" key="2">
    <source>
        <dbReference type="Proteomes" id="UP000678281"/>
    </source>
</evidence>
<keyword evidence="2" id="KW-1185">Reference proteome</keyword>
<dbReference type="AlphaFoldDB" id="A0A942IF71"/>
<reference evidence="1" key="1">
    <citation type="submission" date="2021-04" db="EMBL/GenBank/DDBJ databases">
        <title>Devosia litorisediminis sp. nov., isolated from a sand dune.</title>
        <authorList>
            <person name="Park S."/>
            <person name="Yoon J.-H."/>
        </authorList>
    </citation>
    <scope>NUCLEOTIDE SEQUENCE</scope>
    <source>
        <strain evidence="1">BSSL-BM10</strain>
    </source>
</reference>
<dbReference type="InterPro" id="IPR048868">
    <property type="entry name" value="OGG-like_put"/>
</dbReference>
<dbReference type="EMBL" id="JAGXTP010000003">
    <property type="protein sequence ID" value="MBS3850210.1"/>
    <property type="molecule type" value="Genomic_DNA"/>
</dbReference>
<organism evidence="1 2">
    <name type="scientific">Devosia litorisediminis</name>
    <dbReference type="NCBI Taxonomy" id="2829817"/>
    <lineage>
        <taxon>Bacteria</taxon>
        <taxon>Pseudomonadati</taxon>
        <taxon>Pseudomonadota</taxon>
        <taxon>Alphaproteobacteria</taxon>
        <taxon>Hyphomicrobiales</taxon>
        <taxon>Devosiaceae</taxon>
        <taxon>Devosia</taxon>
    </lineage>
</organism>
<gene>
    <name evidence="1" type="ORF">KD146_16035</name>
</gene>